<evidence type="ECO:0000256" key="2">
    <source>
        <dbReference type="ARBA" id="ARBA00013064"/>
    </source>
</evidence>
<dbReference type="InterPro" id="IPR016130">
    <property type="entry name" value="Tyr_Pase_AS"/>
</dbReference>
<name>A0A8J4S0U4_9STRA</name>
<dbReference type="InterPro" id="IPR020422">
    <property type="entry name" value="TYR_PHOSPHATASE_DUAL_dom"/>
</dbReference>
<evidence type="ECO:0000256" key="1">
    <source>
        <dbReference type="ARBA" id="ARBA00008601"/>
    </source>
</evidence>
<dbReference type="GO" id="GO:0033550">
    <property type="term" value="F:MAP kinase tyrosine phosphatase activity"/>
    <property type="evidence" value="ECO:0007669"/>
    <property type="project" value="TreeGrafter"/>
</dbReference>
<keyword evidence="3" id="KW-0378">Hydrolase</keyword>
<organism evidence="7 8">
    <name type="scientific">Phytophthora kernoviae 00238/432</name>
    <dbReference type="NCBI Taxonomy" id="1284355"/>
    <lineage>
        <taxon>Eukaryota</taxon>
        <taxon>Sar</taxon>
        <taxon>Stramenopiles</taxon>
        <taxon>Oomycota</taxon>
        <taxon>Peronosporomycetes</taxon>
        <taxon>Peronosporales</taxon>
        <taxon>Peronosporaceae</taxon>
        <taxon>Phytophthora</taxon>
    </lineage>
</organism>
<dbReference type="EMBL" id="AOFI03000334">
    <property type="protein sequence ID" value="KAF4318016.1"/>
    <property type="molecule type" value="Genomic_DNA"/>
</dbReference>
<dbReference type="PRINTS" id="PR01908">
    <property type="entry name" value="ADSPHPHTASE"/>
</dbReference>
<dbReference type="Proteomes" id="UP000702964">
    <property type="component" value="Unassembled WGS sequence"/>
</dbReference>
<dbReference type="AlphaFoldDB" id="A0A8J4S0U4"/>
<dbReference type="PROSITE" id="PS00383">
    <property type="entry name" value="TYR_PHOSPHATASE_1"/>
    <property type="match status" value="1"/>
</dbReference>
<dbReference type="Pfam" id="PF00782">
    <property type="entry name" value="DSPc"/>
    <property type="match status" value="1"/>
</dbReference>
<dbReference type="InterPro" id="IPR029021">
    <property type="entry name" value="Prot-tyrosine_phosphatase-like"/>
</dbReference>
<dbReference type="SUPFAM" id="SSF52799">
    <property type="entry name" value="(Phosphotyrosine protein) phosphatases II"/>
    <property type="match status" value="1"/>
</dbReference>
<comment type="caution">
    <text evidence="7">The sequence shown here is derived from an EMBL/GenBank/DDBJ whole genome shotgun (WGS) entry which is preliminary data.</text>
</comment>
<sequence>MGESQLVRVVPAPIYPETRECTQPKACKRTIRKRVVENRWLFNNIHVGEVLIDCRSRQRFLANTVIDVVLFADKEDVTNPDSWLHQLETFLIEEALVITVKMLCGGFSKFQRRYPFYTTLGIVGDGVLQCGQYHVAYPNEIIDRFLFLGNMWQAQSKQVFQDLGITHVVNATLDVGNVFEDDGVKYFNAKLLDKPEANITQFFEAACQFIAEASQSTTADGKPCRVFVHCTQGISRSATLVIVYVMRVYHWSLAQAFNFTRSGRGVIIPNEGFLRALVEEERRLFRHKCSVTEDELELLVSPLGFSLS</sequence>
<evidence type="ECO:0000259" key="5">
    <source>
        <dbReference type="PROSITE" id="PS50054"/>
    </source>
</evidence>
<dbReference type="PANTHER" id="PTHR10159">
    <property type="entry name" value="DUAL SPECIFICITY PROTEIN PHOSPHATASE"/>
    <property type="match status" value="1"/>
</dbReference>
<feature type="domain" description="Tyrosine-protein phosphatase" evidence="5">
    <location>
        <begin position="137"/>
        <end position="286"/>
    </location>
</feature>
<dbReference type="PROSITE" id="PS50056">
    <property type="entry name" value="TYR_PHOSPHATASE_2"/>
    <property type="match status" value="1"/>
</dbReference>
<reference evidence="7" key="2">
    <citation type="submission" date="2020-02" db="EMBL/GenBank/DDBJ databases">
        <authorList>
            <person name="Studholme D.J."/>
        </authorList>
    </citation>
    <scope>NUCLEOTIDE SEQUENCE</scope>
    <source>
        <strain evidence="7">00238/432</strain>
    </source>
</reference>
<evidence type="ECO:0000313" key="8">
    <source>
        <dbReference type="Proteomes" id="UP000702964"/>
    </source>
</evidence>
<comment type="similarity">
    <text evidence="1">Belongs to the protein-tyrosine phosphatase family. Non-receptor class dual specificity subfamily.</text>
</comment>
<keyword evidence="4" id="KW-0904">Protein phosphatase</keyword>
<dbReference type="GO" id="GO:0005737">
    <property type="term" value="C:cytoplasm"/>
    <property type="evidence" value="ECO:0007669"/>
    <property type="project" value="TreeGrafter"/>
</dbReference>
<accession>A0A8J4S0U4</accession>
<evidence type="ECO:0000256" key="4">
    <source>
        <dbReference type="ARBA" id="ARBA00022912"/>
    </source>
</evidence>
<evidence type="ECO:0000259" key="6">
    <source>
        <dbReference type="PROSITE" id="PS50056"/>
    </source>
</evidence>
<dbReference type="PROSITE" id="PS50054">
    <property type="entry name" value="TYR_PHOSPHATASE_DUAL"/>
    <property type="match status" value="1"/>
</dbReference>
<dbReference type="Gene3D" id="3.90.190.10">
    <property type="entry name" value="Protein tyrosine phosphatase superfamily"/>
    <property type="match status" value="1"/>
</dbReference>
<dbReference type="FunFam" id="3.90.190.10:FF:000109">
    <property type="entry name" value="Dual specificity phosphatase"/>
    <property type="match status" value="1"/>
</dbReference>
<dbReference type="InterPro" id="IPR000387">
    <property type="entry name" value="Tyr_Pase_dom"/>
</dbReference>
<dbReference type="EC" id="3.1.3.48" evidence="2"/>
<evidence type="ECO:0000313" key="7">
    <source>
        <dbReference type="EMBL" id="KAF4318016.1"/>
    </source>
</evidence>
<gene>
    <name evidence="7" type="ORF">G195_008479</name>
</gene>
<reference evidence="7" key="1">
    <citation type="journal article" date="2015" name="Genom Data">
        <title>Draft genome sequences of Phytophthora kernoviae and Phytophthora ramorum lineage EU2 from Scotland.</title>
        <authorList>
            <person name="Sambles C."/>
            <person name="Schlenzig A."/>
            <person name="O'Neill P."/>
            <person name="Grant M."/>
            <person name="Studholme D.J."/>
        </authorList>
    </citation>
    <scope>NUCLEOTIDE SEQUENCE</scope>
    <source>
        <strain evidence="7">00238/432</strain>
    </source>
</reference>
<dbReference type="InterPro" id="IPR000340">
    <property type="entry name" value="Dual-sp_phosphatase_cat-dom"/>
</dbReference>
<dbReference type="GO" id="GO:0017017">
    <property type="term" value="F:MAP kinase tyrosine/serine/threonine phosphatase activity"/>
    <property type="evidence" value="ECO:0007669"/>
    <property type="project" value="TreeGrafter"/>
</dbReference>
<dbReference type="PANTHER" id="PTHR10159:SF519">
    <property type="entry name" value="DUAL SPECIFICITY PROTEIN PHOSPHATASE MPK3"/>
    <property type="match status" value="1"/>
</dbReference>
<proteinExistence type="inferred from homology"/>
<dbReference type="CDD" id="cd14498">
    <property type="entry name" value="DSP"/>
    <property type="match status" value="1"/>
</dbReference>
<dbReference type="GO" id="GO:0008330">
    <property type="term" value="F:protein tyrosine/threonine phosphatase activity"/>
    <property type="evidence" value="ECO:0007669"/>
    <property type="project" value="TreeGrafter"/>
</dbReference>
<protein>
    <recommendedName>
        <fullName evidence="2">protein-tyrosine-phosphatase</fullName>
        <ecNumber evidence="2">3.1.3.48</ecNumber>
    </recommendedName>
</protein>
<dbReference type="GO" id="GO:0043409">
    <property type="term" value="P:negative regulation of MAPK cascade"/>
    <property type="evidence" value="ECO:0007669"/>
    <property type="project" value="TreeGrafter"/>
</dbReference>
<dbReference type="SMART" id="SM00195">
    <property type="entry name" value="DSPc"/>
    <property type="match status" value="1"/>
</dbReference>
<feature type="domain" description="Tyrosine specific protein phosphatases" evidence="6">
    <location>
        <begin position="200"/>
        <end position="275"/>
    </location>
</feature>
<evidence type="ECO:0000256" key="3">
    <source>
        <dbReference type="ARBA" id="ARBA00022801"/>
    </source>
</evidence>